<feature type="domain" description="UmuC" evidence="16">
    <location>
        <begin position="13"/>
        <end position="199"/>
    </location>
</feature>
<keyword evidence="18" id="KW-1185">Reference proteome</keyword>
<feature type="binding site" evidence="15">
    <location>
        <position position="17"/>
    </location>
    <ligand>
        <name>Mg(2+)</name>
        <dbReference type="ChEBI" id="CHEBI:18420"/>
    </ligand>
</feature>
<evidence type="ECO:0000256" key="7">
    <source>
        <dbReference type="ARBA" id="ARBA00022705"/>
    </source>
</evidence>
<accession>A0A0R1S6C2</accession>
<reference evidence="17 18" key="1">
    <citation type="journal article" date="2015" name="Genome Announc.">
        <title>Expanding the biotechnology potential of lactobacilli through comparative genomics of 213 strains and associated genera.</title>
        <authorList>
            <person name="Sun Z."/>
            <person name="Harris H.M."/>
            <person name="McCann A."/>
            <person name="Guo C."/>
            <person name="Argimon S."/>
            <person name="Zhang W."/>
            <person name="Yang X."/>
            <person name="Jeffery I.B."/>
            <person name="Cooney J.C."/>
            <person name="Kagawa T.F."/>
            <person name="Liu W."/>
            <person name="Song Y."/>
            <person name="Salvetti E."/>
            <person name="Wrobel A."/>
            <person name="Rasinkangas P."/>
            <person name="Parkhill J."/>
            <person name="Rea M.C."/>
            <person name="O'Sullivan O."/>
            <person name="Ritari J."/>
            <person name="Douillard F.P."/>
            <person name="Paul Ross R."/>
            <person name="Yang R."/>
            <person name="Briner A.E."/>
            <person name="Felis G.E."/>
            <person name="de Vos W.M."/>
            <person name="Barrangou R."/>
            <person name="Klaenhammer T.R."/>
            <person name="Caufield P.W."/>
            <person name="Cui Y."/>
            <person name="Zhang H."/>
            <person name="O'Toole P.W."/>
        </authorList>
    </citation>
    <scope>NUCLEOTIDE SEQUENCE [LARGE SCALE GENOMIC DNA]</scope>
    <source>
        <strain evidence="17 18">DSM 15354</strain>
    </source>
</reference>
<evidence type="ECO:0000256" key="4">
    <source>
        <dbReference type="ARBA" id="ARBA00022490"/>
    </source>
</evidence>
<keyword evidence="8 15" id="KW-0479">Metal-binding</keyword>
<dbReference type="GO" id="GO:0005829">
    <property type="term" value="C:cytosol"/>
    <property type="evidence" value="ECO:0007669"/>
    <property type="project" value="TreeGrafter"/>
</dbReference>
<protein>
    <recommendedName>
        <fullName evidence="15">DNA polymerase IV</fullName>
        <shortName evidence="15">Pol IV</shortName>
        <ecNumber evidence="15">2.7.7.7</ecNumber>
    </recommendedName>
</protein>
<dbReference type="EMBL" id="AZFB01000005">
    <property type="protein sequence ID" value="KRL63060.1"/>
    <property type="molecule type" value="Genomic_DNA"/>
</dbReference>
<dbReference type="RefSeq" id="WP_034538453.1">
    <property type="nucleotide sequence ID" value="NZ_AZFB01000005.1"/>
</dbReference>
<dbReference type="HAMAP" id="MF_01113">
    <property type="entry name" value="DNApol_IV"/>
    <property type="match status" value="1"/>
</dbReference>
<dbReference type="GO" id="GO:0006281">
    <property type="term" value="P:DNA repair"/>
    <property type="evidence" value="ECO:0007669"/>
    <property type="project" value="UniProtKB-UniRule"/>
</dbReference>
<keyword evidence="5 15" id="KW-0808">Transferase</keyword>
<dbReference type="Proteomes" id="UP000051931">
    <property type="component" value="Unassembled WGS sequence"/>
</dbReference>
<dbReference type="SUPFAM" id="SSF56672">
    <property type="entry name" value="DNA/RNA polymerases"/>
    <property type="match status" value="1"/>
</dbReference>
<feature type="site" description="Substrate discrimination" evidence="15">
    <location>
        <position position="22"/>
    </location>
</feature>
<evidence type="ECO:0000256" key="1">
    <source>
        <dbReference type="ARBA" id="ARBA00004496"/>
    </source>
</evidence>
<dbReference type="InterPro" id="IPR022880">
    <property type="entry name" value="DNApol_IV"/>
</dbReference>
<sequence length="370" mass="42016">MQLLPKNDYHRKIIHLDMDAFYASVEMRDNPALKTKALVIGHDPRQNGGHGVVATANYLARQYGVHSAMPASRALRLVPKDLLAFVKPNFDKYRQVSQQVHEIMHEVTDQVESVALDEAYMDVTKNKLGDYSAVELGSYMQDKIYQELHLTASFGVSFNKFLAKMGSEYAKPFGRTIILPETSLAFLARQPVDHFPGVGKKTSQILHEAGIETGLDLQKLPVDYFTKNFGKFGYAIYLHAHAIDFSPVKAQRQRKSIGKETTFIPFVFNRNELWQQLKNFAQLICQKLQSQNLTCKVVTLKYRSPDFVTLTKRITLAKRTNDSKIVYQTAVELLELVPYDNGVRLLGLSVSELEHANFEEISLGLFPTDW</sequence>
<dbReference type="Gene3D" id="1.10.150.20">
    <property type="entry name" value="5' to 3' exonuclease, C-terminal subdomain"/>
    <property type="match status" value="1"/>
</dbReference>
<dbReference type="eggNOG" id="COG0389">
    <property type="taxonomic scope" value="Bacteria"/>
</dbReference>
<keyword evidence="9 15" id="KW-0227">DNA damage</keyword>
<evidence type="ECO:0000256" key="10">
    <source>
        <dbReference type="ARBA" id="ARBA00022842"/>
    </source>
</evidence>
<dbReference type="EC" id="2.7.7.7" evidence="15"/>
<dbReference type="GO" id="GO:0009432">
    <property type="term" value="P:SOS response"/>
    <property type="evidence" value="ECO:0007669"/>
    <property type="project" value="TreeGrafter"/>
</dbReference>
<dbReference type="InterPro" id="IPR017961">
    <property type="entry name" value="DNA_pol_Y-fam_little_finger"/>
</dbReference>
<dbReference type="CDD" id="cd03586">
    <property type="entry name" value="PolY_Pol_IV_kappa"/>
    <property type="match status" value="1"/>
</dbReference>
<evidence type="ECO:0000256" key="2">
    <source>
        <dbReference type="ARBA" id="ARBA00010945"/>
    </source>
</evidence>
<evidence type="ECO:0000256" key="14">
    <source>
        <dbReference type="ARBA" id="ARBA00049244"/>
    </source>
</evidence>
<dbReference type="GO" id="GO:0042276">
    <property type="term" value="P:error-prone translesion synthesis"/>
    <property type="evidence" value="ECO:0007669"/>
    <property type="project" value="TreeGrafter"/>
</dbReference>
<gene>
    <name evidence="15" type="primary">dinB</name>
    <name evidence="17" type="ORF">FC23_GL000997</name>
</gene>
<dbReference type="InterPro" id="IPR001126">
    <property type="entry name" value="UmuC"/>
</dbReference>
<dbReference type="Pfam" id="PF11799">
    <property type="entry name" value="IMS_C"/>
    <property type="match status" value="1"/>
</dbReference>
<dbReference type="Pfam" id="PF00817">
    <property type="entry name" value="IMS"/>
    <property type="match status" value="1"/>
</dbReference>
<dbReference type="GO" id="GO:0003887">
    <property type="term" value="F:DNA-directed DNA polymerase activity"/>
    <property type="evidence" value="ECO:0007669"/>
    <property type="project" value="UniProtKB-UniRule"/>
</dbReference>
<dbReference type="Gene3D" id="3.30.1490.100">
    <property type="entry name" value="DNA polymerase, Y-family, little finger domain"/>
    <property type="match status" value="1"/>
</dbReference>
<dbReference type="Pfam" id="PF21999">
    <property type="entry name" value="IMS_HHH_1"/>
    <property type="match status" value="1"/>
</dbReference>
<evidence type="ECO:0000256" key="9">
    <source>
        <dbReference type="ARBA" id="ARBA00022763"/>
    </source>
</evidence>
<keyword evidence="10 15" id="KW-0460">Magnesium</keyword>
<keyword evidence="12 15" id="KW-0238">DNA-binding</keyword>
<dbReference type="InterPro" id="IPR043502">
    <property type="entry name" value="DNA/RNA_pol_sf"/>
</dbReference>
<comment type="caution">
    <text evidence="17">The sequence shown here is derived from an EMBL/GenBank/DDBJ whole genome shotgun (WGS) entry which is preliminary data.</text>
</comment>
<dbReference type="GO" id="GO:0000287">
    <property type="term" value="F:magnesium ion binding"/>
    <property type="evidence" value="ECO:0007669"/>
    <property type="project" value="UniProtKB-UniRule"/>
</dbReference>
<dbReference type="PROSITE" id="PS50173">
    <property type="entry name" value="UMUC"/>
    <property type="match status" value="1"/>
</dbReference>
<evidence type="ECO:0000256" key="6">
    <source>
        <dbReference type="ARBA" id="ARBA00022695"/>
    </source>
</evidence>
<dbReference type="FunFam" id="3.30.1490.100:FF:000004">
    <property type="entry name" value="DNA polymerase IV"/>
    <property type="match status" value="1"/>
</dbReference>
<dbReference type="InterPro" id="IPR043128">
    <property type="entry name" value="Rev_trsase/Diguanyl_cyclase"/>
</dbReference>
<dbReference type="STRING" id="1122152.GCA_000425905_00856"/>
<dbReference type="InterPro" id="IPR036775">
    <property type="entry name" value="DNA_pol_Y-fam_lit_finger_sf"/>
</dbReference>
<dbReference type="Gene3D" id="3.30.70.270">
    <property type="match status" value="1"/>
</dbReference>
<dbReference type="Gene3D" id="3.40.1170.60">
    <property type="match status" value="1"/>
</dbReference>
<keyword evidence="4 15" id="KW-0963">Cytoplasm</keyword>
<dbReference type="GO" id="GO:0003684">
    <property type="term" value="F:damaged DNA binding"/>
    <property type="evidence" value="ECO:0007669"/>
    <property type="project" value="InterPro"/>
</dbReference>
<evidence type="ECO:0000313" key="18">
    <source>
        <dbReference type="Proteomes" id="UP000051931"/>
    </source>
</evidence>
<evidence type="ECO:0000259" key="16">
    <source>
        <dbReference type="PROSITE" id="PS50173"/>
    </source>
</evidence>
<dbReference type="InterPro" id="IPR053848">
    <property type="entry name" value="IMS_HHH_1"/>
</dbReference>
<keyword evidence="6 15" id="KW-0548">Nucleotidyltransferase</keyword>
<dbReference type="PANTHER" id="PTHR11076:SF33">
    <property type="entry name" value="DNA POLYMERASE KAPPA"/>
    <property type="match status" value="1"/>
</dbReference>
<evidence type="ECO:0000256" key="3">
    <source>
        <dbReference type="ARBA" id="ARBA00022457"/>
    </source>
</evidence>
<keyword evidence="13 15" id="KW-0234">DNA repair</keyword>
<evidence type="ECO:0000256" key="5">
    <source>
        <dbReference type="ARBA" id="ARBA00022679"/>
    </source>
</evidence>
<dbReference type="PATRIC" id="fig|1122152.4.peg.1027"/>
<evidence type="ECO:0000256" key="12">
    <source>
        <dbReference type="ARBA" id="ARBA00023125"/>
    </source>
</evidence>
<dbReference type="InterPro" id="IPR050116">
    <property type="entry name" value="DNA_polymerase-Y"/>
</dbReference>
<dbReference type="SUPFAM" id="SSF100879">
    <property type="entry name" value="Lesion bypass DNA polymerase (Y-family), little finger domain"/>
    <property type="match status" value="1"/>
</dbReference>
<dbReference type="AlphaFoldDB" id="A0A0R1S6C2"/>
<feature type="active site" evidence="15">
    <location>
        <position position="118"/>
    </location>
</feature>
<comment type="cofactor">
    <cofactor evidence="15">
        <name>Mg(2+)</name>
        <dbReference type="ChEBI" id="CHEBI:18420"/>
    </cofactor>
    <text evidence="15">Binds 2 magnesium ions per subunit.</text>
</comment>
<comment type="similarity">
    <text evidence="2 15">Belongs to the DNA polymerase type-Y family.</text>
</comment>
<evidence type="ECO:0000256" key="13">
    <source>
        <dbReference type="ARBA" id="ARBA00023204"/>
    </source>
</evidence>
<comment type="function">
    <text evidence="15">Poorly processive, error-prone DNA polymerase involved in untargeted mutagenesis. Copies undamaged DNA at stalled replication forks, which arise in vivo from mismatched or misaligned primer ends. These misaligned primers can be extended by PolIV. Exhibits no 3'-5' exonuclease (proofreading) activity. May be involved in translesional synthesis, in conjunction with the beta clamp from PolIII.</text>
</comment>
<dbReference type="NCBIfam" id="NF002677">
    <property type="entry name" value="PRK02406.1"/>
    <property type="match status" value="1"/>
</dbReference>
<organism evidence="17 18">
    <name type="scientific">Lactobacillus psittaci DSM 15354</name>
    <dbReference type="NCBI Taxonomy" id="1122152"/>
    <lineage>
        <taxon>Bacteria</taxon>
        <taxon>Bacillati</taxon>
        <taxon>Bacillota</taxon>
        <taxon>Bacilli</taxon>
        <taxon>Lactobacillales</taxon>
        <taxon>Lactobacillaceae</taxon>
        <taxon>Lactobacillus</taxon>
    </lineage>
</organism>
<comment type="subunit">
    <text evidence="15">Monomer.</text>
</comment>
<keyword evidence="11 15" id="KW-0239">DNA-directed DNA polymerase</keyword>
<feature type="binding site" evidence="15">
    <location>
        <position position="117"/>
    </location>
    <ligand>
        <name>Mg(2+)</name>
        <dbReference type="ChEBI" id="CHEBI:18420"/>
    </ligand>
</feature>
<evidence type="ECO:0000256" key="8">
    <source>
        <dbReference type="ARBA" id="ARBA00022723"/>
    </source>
</evidence>
<name>A0A0R1S6C2_9LACO</name>
<keyword evidence="3 15" id="KW-0515">Mutator protein</keyword>
<dbReference type="PANTHER" id="PTHR11076">
    <property type="entry name" value="DNA REPAIR POLYMERASE UMUC / TRANSFERASE FAMILY MEMBER"/>
    <property type="match status" value="1"/>
</dbReference>
<evidence type="ECO:0000313" key="17">
    <source>
        <dbReference type="EMBL" id="KRL63060.1"/>
    </source>
</evidence>
<comment type="catalytic activity">
    <reaction evidence="14 15">
        <text>DNA(n) + a 2'-deoxyribonucleoside 5'-triphosphate = DNA(n+1) + diphosphate</text>
        <dbReference type="Rhea" id="RHEA:22508"/>
        <dbReference type="Rhea" id="RHEA-COMP:17339"/>
        <dbReference type="Rhea" id="RHEA-COMP:17340"/>
        <dbReference type="ChEBI" id="CHEBI:33019"/>
        <dbReference type="ChEBI" id="CHEBI:61560"/>
        <dbReference type="ChEBI" id="CHEBI:173112"/>
        <dbReference type="EC" id="2.7.7.7"/>
    </reaction>
</comment>
<comment type="subcellular location">
    <subcellularLocation>
        <location evidence="1 15">Cytoplasm</location>
    </subcellularLocation>
</comment>
<evidence type="ECO:0000256" key="11">
    <source>
        <dbReference type="ARBA" id="ARBA00022932"/>
    </source>
</evidence>
<dbReference type="GO" id="GO:0006261">
    <property type="term" value="P:DNA-templated DNA replication"/>
    <property type="evidence" value="ECO:0007669"/>
    <property type="project" value="UniProtKB-UniRule"/>
</dbReference>
<evidence type="ECO:0000256" key="15">
    <source>
        <dbReference type="HAMAP-Rule" id="MF_01113"/>
    </source>
</evidence>
<keyword evidence="7 15" id="KW-0235">DNA replication</keyword>
<proteinExistence type="inferred from homology"/>
<dbReference type="OrthoDB" id="9808813at2"/>